<evidence type="ECO:0000256" key="4">
    <source>
        <dbReference type="ARBA" id="ARBA00022475"/>
    </source>
</evidence>
<proteinExistence type="inferred from homology"/>
<keyword evidence="7 8" id="KW-0472">Membrane</keyword>
<keyword evidence="3 8" id="KW-0813">Transport</keyword>
<feature type="transmembrane region" description="Helical" evidence="9">
    <location>
        <begin position="31"/>
        <end position="48"/>
    </location>
</feature>
<organism evidence="10 11">
    <name type="scientific">Caminicella sporogenes DSM 14501</name>
    <dbReference type="NCBI Taxonomy" id="1121266"/>
    <lineage>
        <taxon>Bacteria</taxon>
        <taxon>Bacillati</taxon>
        <taxon>Bacillota</taxon>
        <taxon>Clostridia</taxon>
        <taxon>Peptostreptococcales</taxon>
        <taxon>Caminicellaceae</taxon>
        <taxon>Caminicella</taxon>
    </lineage>
</organism>
<gene>
    <name evidence="10" type="ORF">SAMN02745883_01876</name>
</gene>
<evidence type="ECO:0000256" key="5">
    <source>
        <dbReference type="ARBA" id="ARBA00022692"/>
    </source>
</evidence>
<evidence type="ECO:0000256" key="9">
    <source>
        <dbReference type="SAM" id="Phobius"/>
    </source>
</evidence>
<dbReference type="PANTHER" id="PTHR43337:SF1">
    <property type="entry name" value="XANTHINE_URACIL PERMEASE C887.17-RELATED"/>
    <property type="match status" value="1"/>
</dbReference>
<feature type="transmembrane region" description="Helical" evidence="9">
    <location>
        <begin position="60"/>
        <end position="87"/>
    </location>
</feature>
<evidence type="ECO:0000256" key="7">
    <source>
        <dbReference type="ARBA" id="ARBA00023136"/>
    </source>
</evidence>
<dbReference type="Proteomes" id="UP000184082">
    <property type="component" value="Unassembled WGS sequence"/>
</dbReference>
<dbReference type="InterPro" id="IPR006043">
    <property type="entry name" value="NCS2"/>
</dbReference>
<dbReference type="InterPro" id="IPR026033">
    <property type="entry name" value="Azg-like_bact_archaea"/>
</dbReference>
<evidence type="ECO:0000256" key="2">
    <source>
        <dbReference type="ARBA" id="ARBA00005697"/>
    </source>
</evidence>
<dbReference type="InterPro" id="IPR045018">
    <property type="entry name" value="Azg-like"/>
</dbReference>
<dbReference type="Pfam" id="PF00860">
    <property type="entry name" value="Xan_ur_permease"/>
    <property type="match status" value="1"/>
</dbReference>
<dbReference type="PIRSF" id="PIRSF005353">
    <property type="entry name" value="PbuG"/>
    <property type="match status" value="1"/>
</dbReference>
<dbReference type="AlphaFoldDB" id="A0A1M6RTH9"/>
<feature type="transmembrane region" description="Helical" evidence="9">
    <location>
        <begin position="245"/>
        <end position="266"/>
    </location>
</feature>
<evidence type="ECO:0000256" key="3">
    <source>
        <dbReference type="ARBA" id="ARBA00022448"/>
    </source>
</evidence>
<evidence type="ECO:0000256" key="1">
    <source>
        <dbReference type="ARBA" id="ARBA00004651"/>
    </source>
</evidence>
<reference evidence="10 11" key="1">
    <citation type="submission" date="2016-11" db="EMBL/GenBank/DDBJ databases">
        <authorList>
            <person name="Jaros S."/>
            <person name="Januszkiewicz K."/>
            <person name="Wedrychowicz H."/>
        </authorList>
    </citation>
    <scope>NUCLEOTIDE SEQUENCE [LARGE SCALE GENOMIC DNA]</scope>
    <source>
        <strain evidence="10 11">DSM 14501</strain>
    </source>
</reference>
<dbReference type="GO" id="GO:0005886">
    <property type="term" value="C:plasma membrane"/>
    <property type="evidence" value="ECO:0007669"/>
    <property type="project" value="UniProtKB-SubCell"/>
</dbReference>
<feature type="transmembrane region" description="Helical" evidence="9">
    <location>
        <begin position="331"/>
        <end position="351"/>
    </location>
</feature>
<evidence type="ECO:0000256" key="8">
    <source>
        <dbReference type="PIRNR" id="PIRNR005353"/>
    </source>
</evidence>
<name>A0A1M6RTH9_9FIRM</name>
<evidence type="ECO:0000313" key="11">
    <source>
        <dbReference type="Proteomes" id="UP000184082"/>
    </source>
</evidence>
<feature type="transmembrane region" description="Helical" evidence="9">
    <location>
        <begin position="141"/>
        <end position="161"/>
    </location>
</feature>
<dbReference type="STRING" id="1121266.SAMN02745883_01876"/>
<feature type="transmembrane region" description="Helical" evidence="9">
    <location>
        <begin position="357"/>
        <end position="376"/>
    </location>
</feature>
<evidence type="ECO:0000313" key="10">
    <source>
        <dbReference type="EMBL" id="SHK35745.1"/>
    </source>
</evidence>
<feature type="transmembrane region" description="Helical" evidence="9">
    <location>
        <begin position="107"/>
        <end position="129"/>
    </location>
</feature>
<dbReference type="EMBL" id="FRAJ01000015">
    <property type="protein sequence ID" value="SHK35745.1"/>
    <property type="molecule type" value="Genomic_DNA"/>
</dbReference>
<evidence type="ECO:0000256" key="6">
    <source>
        <dbReference type="ARBA" id="ARBA00022989"/>
    </source>
</evidence>
<keyword evidence="6 8" id="KW-1133">Transmembrane helix</keyword>
<comment type="subcellular location">
    <subcellularLocation>
        <location evidence="1 8">Cell membrane</location>
        <topology evidence="1 8">Multi-pass membrane protein</topology>
    </subcellularLocation>
</comment>
<protein>
    <submittedName>
        <fullName evidence="10">Putative MFS transporter, AGZA family, xanthine/uracil permease</fullName>
    </submittedName>
</protein>
<keyword evidence="4 8" id="KW-1003">Cell membrane</keyword>
<dbReference type="RefSeq" id="WP_094756833.1">
    <property type="nucleotide sequence ID" value="NZ_FRAJ01000015.1"/>
</dbReference>
<accession>A0A1M6RTH9</accession>
<comment type="similarity">
    <text evidence="2 8">Belongs to the nucleobase:cation symporter-2 (NCS2) (TC 2.A.40) family. Azg-like subfamily.</text>
</comment>
<feature type="transmembrane region" description="Helical" evidence="9">
    <location>
        <begin position="388"/>
        <end position="412"/>
    </location>
</feature>
<feature type="transmembrane region" description="Helical" evidence="9">
    <location>
        <begin position="181"/>
        <end position="199"/>
    </location>
</feature>
<sequence>MDISTKKIKNNSIFEKIFKLSAHKTDVKTEIVAGITTFMTMAYILIVNPDILSATGMDKGGVFTATALSAALATMLMAFLANLPFALAPGMGLNAFFAFSVVIGMGYSWQFALTAILIEGIIFILLTLFNVREAIINGMPMVIKNAVSVGIGLFIAFIGFQNSGIIVDNPATLVALGNVKSPGVLLAIAGIILTGYLLVKNVKGALLIGMLGTTALGMILGITNLPSGVVSVPPSIAPVAMKFDFSKIFTLDMLVVVFTFLFVDLFDTIGTLVGVSAKADLLDEEGRVPNAKQALLADAIGTTAGAMMGTSTVTTYVESASGVAEGGRTGLTAFTTGVLFLISMVFAPILTSVPAQATAPVLILVGLFMMSPILKIKFDDFTEAIPAFLTIILMPLTYSIAEGIVFGIISYVLLKTLSGKYKEVHPMMYIIAVLFLIKHVI</sequence>
<dbReference type="GO" id="GO:0005345">
    <property type="term" value="F:purine nucleobase transmembrane transporter activity"/>
    <property type="evidence" value="ECO:0007669"/>
    <property type="project" value="TreeGrafter"/>
</dbReference>
<feature type="transmembrane region" description="Helical" evidence="9">
    <location>
        <begin position="206"/>
        <end position="225"/>
    </location>
</feature>
<keyword evidence="11" id="KW-1185">Reference proteome</keyword>
<dbReference type="PANTHER" id="PTHR43337">
    <property type="entry name" value="XANTHINE/URACIL PERMEASE C887.17-RELATED"/>
    <property type="match status" value="1"/>
</dbReference>
<keyword evidence="5 8" id="KW-0812">Transmembrane</keyword>